<evidence type="ECO:0000256" key="1">
    <source>
        <dbReference type="ARBA" id="ARBA00022630"/>
    </source>
</evidence>
<evidence type="ECO:0000259" key="5">
    <source>
        <dbReference type="Pfam" id="PF00296"/>
    </source>
</evidence>
<dbReference type="Pfam" id="PF00296">
    <property type="entry name" value="Bac_luciferase"/>
    <property type="match status" value="1"/>
</dbReference>
<dbReference type="InterPro" id="IPR036661">
    <property type="entry name" value="Luciferase-like_sf"/>
</dbReference>
<keyword evidence="4" id="KW-0503">Monooxygenase</keyword>
<dbReference type="RefSeq" id="WP_242762923.1">
    <property type="nucleotide sequence ID" value="NZ_JALDAY010000002.1"/>
</dbReference>
<keyword evidence="2" id="KW-0288">FMN</keyword>
<name>A0ABS9Y1H8_9ACTN</name>
<protein>
    <submittedName>
        <fullName evidence="6">LLM class flavin-dependent oxidoreductase</fullName>
    </submittedName>
</protein>
<comment type="caution">
    <text evidence="6">The sequence shown here is derived from an EMBL/GenBank/DDBJ whole genome shotgun (WGS) entry which is preliminary data.</text>
</comment>
<dbReference type="Gene3D" id="3.20.20.30">
    <property type="entry name" value="Luciferase-like domain"/>
    <property type="match status" value="1"/>
</dbReference>
<accession>A0ABS9Y1H8</accession>
<dbReference type="InterPro" id="IPR050172">
    <property type="entry name" value="SsuD_RutA_monooxygenase"/>
</dbReference>
<dbReference type="SUPFAM" id="SSF51679">
    <property type="entry name" value="Bacterial luciferase-like"/>
    <property type="match status" value="1"/>
</dbReference>
<sequence>MTTTVRFGIKTTPMHVPYEDILRVWLEADAVPEIEDAWLWDHLLPVAGPKDGQIHEGWTLLSALAAQTGRLRLGLLVTSNRIRPPALLGKMASTVDVISGGRLVLGLGVGGTHQPPGAGGIAGANPAIEEYEAYGLTLVPPAEGIARLAETVEILKLMWTHDVFDFAGRHYRLKGTRNEPKPVQRPGPPLLIGGWGTRLLRLVAEHADVWNIPGPPHNSVEFVAERARVLDAHCADLGRDPREITRSVQVLVSYDDPAATRATVATLVGAGVNHVVLNLPRPYPRGVARWLADEVIAGWRPRDADADAGAHTHTGDATQPSVTA</sequence>
<evidence type="ECO:0000256" key="2">
    <source>
        <dbReference type="ARBA" id="ARBA00022643"/>
    </source>
</evidence>
<evidence type="ECO:0000313" key="7">
    <source>
        <dbReference type="Proteomes" id="UP001165269"/>
    </source>
</evidence>
<proteinExistence type="predicted"/>
<keyword evidence="1" id="KW-0285">Flavoprotein</keyword>
<gene>
    <name evidence="6" type="ORF">MQP27_08080</name>
</gene>
<dbReference type="PANTHER" id="PTHR42847">
    <property type="entry name" value="ALKANESULFONATE MONOOXYGENASE"/>
    <property type="match status" value="1"/>
</dbReference>
<dbReference type="EMBL" id="JALDAY010000002">
    <property type="protein sequence ID" value="MCI3271068.1"/>
    <property type="molecule type" value="Genomic_DNA"/>
</dbReference>
<keyword evidence="3" id="KW-0560">Oxidoreductase</keyword>
<reference evidence="6" key="1">
    <citation type="submission" date="2022-03" db="EMBL/GenBank/DDBJ databases">
        <title>Streptomyces 7R015 and 7R016 isolated from Barleria lupulina in Thailand.</title>
        <authorList>
            <person name="Kanchanasin P."/>
            <person name="Phongsopitanun W."/>
            <person name="Tanasupawat S."/>
        </authorList>
    </citation>
    <scope>NUCLEOTIDE SEQUENCE</scope>
    <source>
        <strain evidence="6">7R015</strain>
    </source>
</reference>
<keyword evidence="7" id="KW-1185">Reference proteome</keyword>
<evidence type="ECO:0000256" key="4">
    <source>
        <dbReference type="ARBA" id="ARBA00023033"/>
    </source>
</evidence>
<feature type="domain" description="Luciferase-like" evidence="5">
    <location>
        <begin position="35"/>
        <end position="268"/>
    </location>
</feature>
<dbReference type="Proteomes" id="UP001165269">
    <property type="component" value="Unassembled WGS sequence"/>
</dbReference>
<organism evidence="6 7">
    <name type="scientific">Streptomyces cylindrosporus</name>
    <dbReference type="NCBI Taxonomy" id="2927583"/>
    <lineage>
        <taxon>Bacteria</taxon>
        <taxon>Bacillati</taxon>
        <taxon>Actinomycetota</taxon>
        <taxon>Actinomycetes</taxon>
        <taxon>Kitasatosporales</taxon>
        <taxon>Streptomycetaceae</taxon>
        <taxon>Streptomyces</taxon>
    </lineage>
</organism>
<evidence type="ECO:0000256" key="3">
    <source>
        <dbReference type="ARBA" id="ARBA00023002"/>
    </source>
</evidence>
<evidence type="ECO:0000313" key="6">
    <source>
        <dbReference type="EMBL" id="MCI3271068.1"/>
    </source>
</evidence>
<dbReference type="InterPro" id="IPR011251">
    <property type="entry name" value="Luciferase-like_dom"/>
</dbReference>
<dbReference type="PANTHER" id="PTHR42847:SF4">
    <property type="entry name" value="ALKANESULFONATE MONOOXYGENASE-RELATED"/>
    <property type="match status" value="1"/>
</dbReference>